<dbReference type="SUPFAM" id="SSF51730">
    <property type="entry name" value="FAD-linked oxidoreductase"/>
    <property type="match status" value="1"/>
</dbReference>
<dbReference type="InterPro" id="IPR002872">
    <property type="entry name" value="Proline_DH_dom"/>
</dbReference>
<sequence>MLNVYRKNCRNLSFLVKRNLTSSFIKTQQYSVENREKTLENINFNDSKVAYKNKTTKQLLRSYMIFKLCSFNSIIEKQGQILRILRKILGQRIFKQIIEATIFKQFLLIKNDEVLRTETLNNFKYGIRPFFAYTCAEYHGDCVLNEHINFNSLWANNFNNFLHCIKTAERNKTTPDAIARASGKYSMLCSIELLVFVHFYSFSNYQFISSNRIFKLIICIYQVQLNKVIVENEEYLRKYNLSDEEFNSIINKDNLPRDLAKTLPSQSVHNVLFHLKLVQEINPQLALSKEKLEDFNKLWTMLYDLAREAKERNVCFVLDAEQTYVQTAIDYITLDLMRKFNQEKGIVHNTYQCYLKETANKVRKHIRLSELDEFILGFKVVRGAYMEEERRLAVENKYEDPVNENFNKTTDMYYEVANEVLNYACLNEECTVEFGTHNCEGALYVAKKMKEKGLSLQSDRIVIAQLLGMKDHLTYCLGDAGIPVAKLYHYGEVEDSLQYMSRRLNENKAVLQGAAEEGNLLKTEIKRRLLKRN</sequence>
<dbReference type="Gene3D" id="3.20.20.220">
    <property type="match status" value="1"/>
</dbReference>
<feature type="domain" description="Proline dehydrogenase" evidence="6">
    <location>
        <begin position="273"/>
        <end position="511"/>
    </location>
</feature>
<dbReference type="InterPro" id="IPR029041">
    <property type="entry name" value="FAD-linked_oxidoreductase-like"/>
</dbReference>
<keyword evidence="8" id="KW-1185">Reference proteome</keyword>
<evidence type="ECO:0000259" key="6">
    <source>
        <dbReference type="Pfam" id="PF01619"/>
    </source>
</evidence>
<dbReference type="Proteomes" id="UP000549394">
    <property type="component" value="Unassembled WGS sequence"/>
</dbReference>
<evidence type="ECO:0000256" key="4">
    <source>
        <dbReference type="ARBA" id="ARBA00023062"/>
    </source>
</evidence>
<comment type="similarity">
    <text evidence="2 5">Belongs to the proline oxidase family.</text>
</comment>
<keyword evidence="3 5" id="KW-0560">Oxidoreductase</keyword>
<evidence type="ECO:0000313" key="8">
    <source>
        <dbReference type="Proteomes" id="UP000549394"/>
    </source>
</evidence>
<evidence type="ECO:0000256" key="5">
    <source>
        <dbReference type="RuleBase" id="RU364054"/>
    </source>
</evidence>
<comment type="caution">
    <text evidence="7">The sequence shown here is derived from an EMBL/GenBank/DDBJ whole genome shotgun (WGS) entry which is preliminary data.</text>
</comment>
<dbReference type="PANTHER" id="PTHR13914">
    <property type="entry name" value="PROLINE OXIDASE"/>
    <property type="match status" value="1"/>
</dbReference>
<dbReference type="PANTHER" id="PTHR13914:SF0">
    <property type="entry name" value="PROLINE DEHYDROGENASE 1, MITOCHONDRIAL"/>
    <property type="match status" value="1"/>
</dbReference>
<evidence type="ECO:0000313" key="7">
    <source>
        <dbReference type="EMBL" id="CAD5113867.1"/>
    </source>
</evidence>
<name>A0A7I8VBZ5_9ANNE</name>
<comment type="pathway">
    <text evidence="1">Amino-acid degradation; L-proline degradation into L-glutamate; L-glutamate from L-proline: step 1/2.</text>
</comment>
<evidence type="ECO:0000256" key="3">
    <source>
        <dbReference type="ARBA" id="ARBA00023002"/>
    </source>
</evidence>
<dbReference type="GO" id="GO:0010133">
    <property type="term" value="P:L-proline catabolic process to L-glutamate"/>
    <property type="evidence" value="ECO:0007669"/>
    <property type="project" value="TreeGrafter"/>
</dbReference>
<protein>
    <recommendedName>
        <fullName evidence="5">Proline dehydrogenase</fullName>
        <ecNumber evidence="5">1.5.5.2</ecNumber>
    </recommendedName>
</protein>
<dbReference type="AlphaFoldDB" id="A0A7I8VBZ5"/>
<evidence type="ECO:0000256" key="2">
    <source>
        <dbReference type="ARBA" id="ARBA00005869"/>
    </source>
</evidence>
<dbReference type="OrthoDB" id="5464at2759"/>
<dbReference type="InterPro" id="IPR015659">
    <property type="entry name" value="Proline_oxidase"/>
</dbReference>
<gene>
    <name evidence="7" type="ORF">DGYR_LOCUS2788</name>
</gene>
<proteinExistence type="inferred from homology"/>
<dbReference type="GO" id="GO:0004657">
    <property type="term" value="F:proline dehydrogenase activity"/>
    <property type="evidence" value="ECO:0007669"/>
    <property type="project" value="UniProtKB-EC"/>
</dbReference>
<dbReference type="GO" id="GO:0005739">
    <property type="term" value="C:mitochondrion"/>
    <property type="evidence" value="ECO:0007669"/>
    <property type="project" value="TreeGrafter"/>
</dbReference>
<keyword evidence="4 5" id="KW-0642">Proline metabolism</keyword>
<dbReference type="GO" id="GO:0071949">
    <property type="term" value="F:FAD binding"/>
    <property type="evidence" value="ECO:0007669"/>
    <property type="project" value="TreeGrafter"/>
</dbReference>
<dbReference type="EC" id="1.5.5.2" evidence="5"/>
<dbReference type="EMBL" id="CAJFCJ010000004">
    <property type="protein sequence ID" value="CAD5113867.1"/>
    <property type="molecule type" value="Genomic_DNA"/>
</dbReference>
<comment type="function">
    <text evidence="5">Converts proline to delta-1-pyrroline-5-carboxylate.</text>
</comment>
<organism evidence="7 8">
    <name type="scientific">Dimorphilus gyrociliatus</name>
    <dbReference type="NCBI Taxonomy" id="2664684"/>
    <lineage>
        <taxon>Eukaryota</taxon>
        <taxon>Metazoa</taxon>
        <taxon>Spiralia</taxon>
        <taxon>Lophotrochozoa</taxon>
        <taxon>Annelida</taxon>
        <taxon>Polychaeta</taxon>
        <taxon>Polychaeta incertae sedis</taxon>
        <taxon>Dinophilidae</taxon>
        <taxon>Dimorphilus</taxon>
    </lineage>
</organism>
<comment type="catalytic activity">
    <reaction evidence="5">
        <text>L-proline + a quinone = (S)-1-pyrroline-5-carboxylate + a quinol + H(+)</text>
        <dbReference type="Rhea" id="RHEA:23784"/>
        <dbReference type="ChEBI" id="CHEBI:15378"/>
        <dbReference type="ChEBI" id="CHEBI:17388"/>
        <dbReference type="ChEBI" id="CHEBI:24646"/>
        <dbReference type="ChEBI" id="CHEBI:60039"/>
        <dbReference type="ChEBI" id="CHEBI:132124"/>
        <dbReference type="EC" id="1.5.5.2"/>
    </reaction>
</comment>
<evidence type="ECO:0000256" key="1">
    <source>
        <dbReference type="ARBA" id="ARBA00004739"/>
    </source>
</evidence>
<reference evidence="7 8" key="1">
    <citation type="submission" date="2020-08" db="EMBL/GenBank/DDBJ databases">
        <authorList>
            <person name="Hejnol A."/>
        </authorList>
    </citation>
    <scope>NUCLEOTIDE SEQUENCE [LARGE SCALE GENOMIC DNA]</scope>
</reference>
<dbReference type="Pfam" id="PF01619">
    <property type="entry name" value="Pro_dh"/>
    <property type="match status" value="1"/>
</dbReference>
<keyword evidence="5" id="KW-0285">Flavoprotein</keyword>
<accession>A0A7I8VBZ5</accession>
<keyword evidence="5" id="KW-0274">FAD</keyword>
<comment type="cofactor">
    <cofactor evidence="5">
        <name>FAD</name>
        <dbReference type="ChEBI" id="CHEBI:57692"/>
    </cofactor>
</comment>